<proteinExistence type="predicted"/>
<dbReference type="InterPro" id="IPR018754">
    <property type="entry name" value="RovC-like_DNA-bd"/>
</dbReference>
<organism evidence="2 3">
    <name type="scientific">Brevundimonas vesicularis</name>
    <name type="common">Pseudomonas vesicularis</name>
    <dbReference type="NCBI Taxonomy" id="41276"/>
    <lineage>
        <taxon>Bacteria</taxon>
        <taxon>Pseudomonadati</taxon>
        <taxon>Pseudomonadota</taxon>
        <taxon>Alphaproteobacteria</taxon>
        <taxon>Caulobacterales</taxon>
        <taxon>Caulobacteraceae</taxon>
        <taxon>Brevundimonas</taxon>
    </lineage>
</organism>
<dbReference type="Pfam" id="PF10074">
    <property type="entry name" value="RovC_DNA-bd"/>
    <property type="match status" value="1"/>
</dbReference>
<evidence type="ECO:0000313" key="3">
    <source>
        <dbReference type="Proteomes" id="UP000197050"/>
    </source>
</evidence>
<dbReference type="KEGG" id="bvc:CEP68_08920"/>
<gene>
    <name evidence="2" type="ORF">CEP68_08920</name>
</gene>
<evidence type="ECO:0000313" key="2">
    <source>
        <dbReference type="EMBL" id="ASE39613.1"/>
    </source>
</evidence>
<dbReference type="AlphaFoldDB" id="A0A1Z3U8L7"/>
<reference evidence="3" key="1">
    <citation type="submission" date="2017-06" db="EMBL/GenBank/DDBJ databases">
        <title>FDA dAtabase for Regulatory Grade micrObial Sequences (FDA-ARGOS): Supporting development and validation of Infectious Disease Dx tests.</title>
        <authorList>
            <person name="Minogue T."/>
            <person name="Wolcott M."/>
            <person name="Wasieloski L."/>
            <person name="Aguilar W."/>
            <person name="Moore D."/>
            <person name="Tallon L."/>
            <person name="Sadzewicz L."/>
            <person name="Sengamalay N."/>
            <person name="Ott S."/>
            <person name="Godinez A."/>
            <person name="Nagaraj S."/>
            <person name="Nadendla S."/>
            <person name="Geyer C."/>
            <person name="Sichtig H."/>
        </authorList>
    </citation>
    <scope>NUCLEOTIDE SEQUENCE [LARGE SCALE GENOMIC DNA]</scope>
    <source>
        <strain evidence="3">FDAARGOS_289</strain>
    </source>
</reference>
<feature type="domain" description="T6SS Transcription factor RovC-like DNA binding" evidence="1">
    <location>
        <begin position="28"/>
        <end position="128"/>
    </location>
</feature>
<evidence type="ECO:0000259" key="1">
    <source>
        <dbReference type="Pfam" id="PF10074"/>
    </source>
</evidence>
<sequence length="134" mass="14934">MLRLQIRGEIFDASLRDGAGSLAAMVLLDELTPDRLSTLARFWAALAGKTVPPDPRITRSRQKRAREMLRVLDGRASGATYRAIADAVFPKHDHDAASWVGSAIRETTIRLARDGAKLVQGGYRSILRRPRRDR</sequence>
<name>A0A1Z3U8L7_BREVE</name>
<protein>
    <submittedName>
        <fullName evidence="2">DUF2285 domain-containing protein</fullName>
    </submittedName>
</protein>
<dbReference type="EMBL" id="CP022048">
    <property type="protein sequence ID" value="ASE39613.1"/>
    <property type="molecule type" value="Genomic_DNA"/>
</dbReference>
<dbReference type="Proteomes" id="UP000197050">
    <property type="component" value="Chromosome"/>
</dbReference>
<accession>A0A1Z3U8L7</accession>